<evidence type="ECO:0000313" key="1">
    <source>
        <dbReference type="EMBL" id="KFB10368.1"/>
    </source>
</evidence>
<comment type="caution">
    <text evidence="1">The sequence shown here is derived from an EMBL/GenBank/DDBJ whole genome shotgun (WGS) entry which is preliminary data.</text>
</comment>
<dbReference type="Proteomes" id="UP000053675">
    <property type="component" value="Unassembled WGS sequence"/>
</dbReference>
<protein>
    <submittedName>
        <fullName evidence="1">Uncharacterized protein</fullName>
    </submittedName>
</protein>
<name>A0A084UBN2_9HYPH</name>
<dbReference type="EMBL" id="JMQM01000001">
    <property type="protein sequence ID" value="KFB10368.1"/>
    <property type="molecule type" value="Genomic_DNA"/>
</dbReference>
<organism evidence="1 2">
    <name type="scientific">Nitratireductor basaltis</name>
    <dbReference type="NCBI Taxonomy" id="472175"/>
    <lineage>
        <taxon>Bacteria</taxon>
        <taxon>Pseudomonadati</taxon>
        <taxon>Pseudomonadota</taxon>
        <taxon>Alphaproteobacteria</taxon>
        <taxon>Hyphomicrobiales</taxon>
        <taxon>Phyllobacteriaceae</taxon>
        <taxon>Nitratireductor</taxon>
    </lineage>
</organism>
<sequence length="134" mass="14932">MELQEVIEKIEASSGRERNREVDEFLQGLWDRAGDEIDDESFMVEIGNVTYQKPAPFTDDLHCAMALAVRLLDDGPIDIEVAHRTIGCERIGRADICGPKDDVRCNGATPTLALLLAVLCAHQMRTQRPVKVRA</sequence>
<proteinExistence type="predicted"/>
<reference evidence="1 2" key="1">
    <citation type="submission" date="2014-05" db="EMBL/GenBank/DDBJ databases">
        <title>Draft Genome Sequence of Nitratireductor basaltis Strain UMTGB225, A Marine Bacterium Isolated from Green Barrel Tunicate.</title>
        <authorList>
            <person name="Gan H.Y."/>
        </authorList>
    </citation>
    <scope>NUCLEOTIDE SEQUENCE [LARGE SCALE GENOMIC DNA]</scope>
    <source>
        <strain evidence="1 2">UMTGB225</strain>
    </source>
</reference>
<keyword evidence="2" id="KW-1185">Reference proteome</keyword>
<evidence type="ECO:0000313" key="2">
    <source>
        <dbReference type="Proteomes" id="UP000053675"/>
    </source>
</evidence>
<dbReference type="STRING" id="472175.EL18_01399"/>
<dbReference type="eggNOG" id="ENOG5030ZBB">
    <property type="taxonomic scope" value="Bacteria"/>
</dbReference>
<dbReference type="AlphaFoldDB" id="A0A084UBN2"/>
<accession>A0A084UBN2</accession>
<gene>
    <name evidence="1" type="ORF">EL18_01399</name>
</gene>